<dbReference type="Proteomes" id="UP000467132">
    <property type="component" value="Unassembled WGS sequence"/>
</dbReference>
<evidence type="ECO:0000256" key="1">
    <source>
        <dbReference type="SAM" id="Phobius"/>
    </source>
</evidence>
<dbReference type="OrthoDB" id="1644899at2"/>
<feature type="transmembrane region" description="Helical" evidence="1">
    <location>
        <begin position="7"/>
        <end position="25"/>
    </location>
</feature>
<keyword evidence="1" id="KW-0472">Membrane</keyword>
<dbReference type="Pfam" id="PF11070">
    <property type="entry name" value="DUF2871"/>
    <property type="match status" value="1"/>
</dbReference>
<name>A0A845R456_9CLOT</name>
<evidence type="ECO:0000313" key="2">
    <source>
        <dbReference type="EMBL" id="NBI07283.1"/>
    </source>
</evidence>
<comment type="caution">
    <text evidence="2">The sequence shown here is derived from an EMBL/GenBank/DDBJ whole genome shotgun (WGS) entry which is preliminary data.</text>
</comment>
<dbReference type="RefSeq" id="WP_130806027.1">
    <property type="nucleotide sequence ID" value="NZ_LR130785.1"/>
</dbReference>
<dbReference type="InterPro" id="IPR021299">
    <property type="entry name" value="DUF2871"/>
</dbReference>
<feature type="transmembrane region" description="Helical" evidence="1">
    <location>
        <begin position="37"/>
        <end position="58"/>
    </location>
</feature>
<proteinExistence type="predicted"/>
<gene>
    <name evidence="2" type="ORF">D3Z33_10530</name>
</gene>
<dbReference type="AlphaFoldDB" id="A0A845R456"/>
<reference evidence="2 3" key="1">
    <citation type="submission" date="2018-08" db="EMBL/GenBank/DDBJ databases">
        <title>Murine metabolic-syndrome-specific gut microbial biobank.</title>
        <authorList>
            <person name="Liu C."/>
        </authorList>
    </citation>
    <scope>NUCLEOTIDE SEQUENCE [LARGE SCALE GENOMIC DNA]</scope>
    <source>
        <strain evidence="2 3">583</strain>
    </source>
</reference>
<evidence type="ECO:0000313" key="3">
    <source>
        <dbReference type="Proteomes" id="UP000467132"/>
    </source>
</evidence>
<sequence>MNKYIKIAIYYAVLGLISGVFYREFTKFNGVDGGTSLAYLHVHILTLGMFFFMILSLFESKLNMSNFKGFKLFNITYNLGLHITLGVFIVRGVTEVLGSNYSRAFDKSISGIAGIGHILLATGIITILIILNKSSKKLEVYNQ</sequence>
<keyword evidence="3" id="KW-1185">Reference proteome</keyword>
<keyword evidence="1" id="KW-1133">Transmembrane helix</keyword>
<organism evidence="2 3">
    <name type="scientific">Senegalia massiliensis</name>
    <dbReference type="NCBI Taxonomy" id="1720316"/>
    <lineage>
        <taxon>Bacteria</taxon>
        <taxon>Bacillati</taxon>
        <taxon>Bacillota</taxon>
        <taxon>Clostridia</taxon>
        <taxon>Eubacteriales</taxon>
        <taxon>Clostridiaceae</taxon>
        <taxon>Senegalia</taxon>
    </lineage>
</organism>
<dbReference type="EMBL" id="QXXA01000011">
    <property type="protein sequence ID" value="NBI07283.1"/>
    <property type="molecule type" value="Genomic_DNA"/>
</dbReference>
<feature type="transmembrane region" description="Helical" evidence="1">
    <location>
        <begin position="109"/>
        <end position="131"/>
    </location>
</feature>
<protein>
    <submittedName>
        <fullName evidence="2">DUF2871 domain-containing protein</fullName>
    </submittedName>
</protein>
<keyword evidence="1" id="KW-0812">Transmembrane</keyword>
<feature type="transmembrane region" description="Helical" evidence="1">
    <location>
        <begin position="70"/>
        <end position="89"/>
    </location>
</feature>
<accession>A0A845R456</accession>